<comment type="similarity">
    <text evidence="1">Belongs to the gamma-glutamyltransferase family.</text>
</comment>
<dbReference type="AlphaFoldDB" id="A0A480AV49"/>
<feature type="signal peptide" evidence="5">
    <location>
        <begin position="1"/>
        <end position="22"/>
    </location>
</feature>
<evidence type="ECO:0000313" key="6">
    <source>
        <dbReference type="EMBL" id="GCL63665.1"/>
    </source>
</evidence>
<keyword evidence="2" id="KW-0808">Transferase</keyword>
<dbReference type="GO" id="GO:0016787">
    <property type="term" value="F:hydrolase activity"/>
    <property type="evidence" value="ECO:0007669"/>
    <property type="project" value="UniProtKB-KW"/>
</dbReference>
<dbReference type="EMBL" id="BJCL01000006">
    <property type="protein sequence ID" value="GCL63665.1"/>
    <property type="molecule type" value="Genomic_DNA"/>
</dbReference>
<sequence length="612" mass="63833">MTLQWPLVRRAAWRLVAALALAGCTSQPTAPSAPDLPPLPGDVALVTHKPGWAFSRFGVAAANPLATAAGLQILQAGGSAVDAAVAVQMVLTLVEPQSSGIGGGAFLLHWDGQAVQAWDGRETAPAAADERLFLGADGKPVPFQQAVVGGRSVGVPGAVRLLEAAHRAHGRLPWSQLLQPAIGLAERGFAVSARLHQQLAEEQALRSDPQARAYFYRADGSPHPVGTLLRNPALAAVLRRIAAEGSAALHTGPVADDIVRRVRGHVGAPGRLAAADLAGYAAKQREPLCTDWLASYRVCGMPPPSSGHLAIMQILGILERLPLLPDPLRGDQPGMRAGAPSADWLHAYTEAARLAFADRAQYVADPDFVDAPPGGWGSLLDDAYLQQRAGLVGERSLGRATPGTPGGTRSAWAPMADQPEHGTSHISIVDAQGRAVAMTTTIEAVFGSRLMSDGGTGLAGGFLLNNQLTDFALAPTDAQGRPVANRVQPGKRPRSSMSPTLVFDRRTGQLLMSLGSPGGPAIIHFTAKTLLGSLPWGLNAQQAIDLPNFGSFNGPTVLEAGRFAPATVAALKARGHTVVETDLPSGLQALQRTPTGWFGGADPRREGVVMGE</sequence>
<reference evidence="7" key="1">
    <citation type="submission" date="2019-03" db="EMBL/GenBank/DDBJ databases">
        <title>Aquabacterium pictum sp.nov., the first bacteriochlorophyll a-containing freshwater bacterium in the genus Aquabacterium of the class Betaproteobacteria.</title>
        <authorList>
            <person name="Hirose S."/>
            <person name="Tank M."/>
            <person name="Hara E."/>
            <person name="Tamaki H."/>
            <person name="Takaichi S."/>
            <person name="Haruta S."/>
            <person name="Hanada S."/>
        </authorList>
    </citation>
    <scope>NUCLEOTIDE SEQUENCE [LARGE SCALE GENOMIC DNA]</scope>
    <source>
        <strain evidence="7">W35</strain>
    </source>
</reference>
<dbReference type="InterPro" id="IPR043137">
    <property type="entry name" value="GGT_ssub_C"/>
</dbReference>
<dbReference type="PRINTS" id="PR01210">
    <property type="entry name" value="GGTRANSPTASE"/>
</dbReference>
<dbReference type="Gene3D" id="1.10.246.130">
    <property type="match status" value="1"/>
</dbReference>
<keyword evidence="4" id="KW-0865">Zymogen</keyword>
<evidence type="ECO:0000313" key="7">
    <source>
        <dbReference type="Proteomes" id="UP000301751"/>
    </source>
</evidence>
<protein>
    <submittedName>
        <fullName evidence="6">Gamma-glutamyltranspeptidase</fullName>
    </submittedName>
</protein>
<dbReference type="SUPFAM" id="SSF56235">
    <property type="entry name" value="N-terminal nucleophile aminohydrolases (Ntn hydrolases)"/>
    <property type="match status" value="1"/>
</dbReference>
<gene>
    <name evidence="6" type="ORF">AQPW35_27460</name>
</gene>
<dbReference type="PANTHER" id="PTHR43199">
    <property type="entry name" value="GLUTATHIONE HYDROLASE"/>
    <property type="match status" value="1"/>
</dbReference>
<name>A0A480AV49_9BURK</name>
<dbReference type="Pfam" id="PF01019">
    <property type="entry name" value="G_glu_transpept"/>
    <property type="match status" value="1"/>
</dbReference>
<dbReference type="GO" id="GO:0016740">
    <property type="term" value="F:transferase activity"/>
    <property type="evidence" value="ECO:0007669"/>
    <property type="project" value="UniProtKB-KW"/>
</dbReference>
<dbReference type="PANTHER" id="PTHR43199:SF1">
    <property type="entry name" value="GLUTATHIONE HYDROLASE PROENZYME"/>
    <property type="match status" value="1"/>
</dbReference>
<organism evidence="6 7">
    <name type="scientific">Pseudaquabacterium pictum</name>
    <dbReference type="NCBI Taxonomy" id="2315236"/>
    <lineage>
        <taxon>Bacteria</taxon>
        <taxon>Pseudomonadati</taxon>
        <taxon>Pseudomonadota</taxon>
        <taxon>Betaproteobacteria</taxon>
        <taxon>Burkholderiales</taxon>
        <taxon>Sphaerotilaceae</taxon>
        <taxon>Pseudaquabacterium</taxon>
    </lineage>
</organism>
<evidence type="ECO:0000256" key="3">
    <source>
        <dbReference type="ARBA" id="ARBA00022801"/>
    </source>
</evidence>
<keyword evidence="5" id="KW-0732">Signal</keyword>
<dbReference type="Gene3D" id="3.60.20.40">
    <property type="match status" value="1"/>
</dbReference>
<feature type="chain" id="PRO_5019781865" evidence="5">
    <location>
        <begin position="23"/>
        <end position="612"/>
    </location>
</feature>
<keyword evidence="7" id="KW-1185">Reference proteome</keyword>
<evidence type="ECO:0000256" key="5">
    <source>
        <dbReference type="SAM" id="SignalP"/>
    </source>
</evidence>
<proteinExistence type="inferred from homology"/>
<evidence type="ECO:0000256" key="2">
    <source>
        <dbReference type="ARBA" id="ARBA00022679"/>
    </source>
</evidence>
<dbReference type="InterPro" id="IPR051792">
    <property type="entry name" value="GGT_bact"/>
</dbReference>
<accession>A0A480AV49</accession>
<keyword evidence="3" id="KW-0378">Hydrolase</keyword>
<evidence type="ECO:0000256" key="1">
    <source>
        <dbReference type="ARBA" id="ARBA00009381"/>
    </source>
</evidence>
<evidence type="ECO:0000256" key="4">
    <source>
        <dbReference type="ARBA" id="ARBA00023145"/>
    </source>
</evidence>
<dbReference type="InterPro" id="IPR029055">
    <property type="entry name" value="Ntn_hydrolases_N"/>
</dbReference>
<comment type="caution">
    <text evidence="6">The sequence shown here is derived from an EMBL/GenBank/DDBJ whole genome shotgun (WGS) entry which is preliminary data.</text>
</comment>
<dbReference type="Proteomes" id="UP000301751">
    <property type="component" value="Unassembled WGS sequence"/>
</dbReference>
<dbReference type="InterPro" id="IPR043138">
    <property type="entry name" value="GGT_lsub"/>
</dbReference>
<dbReference type="RefSeq" id="WP_137733396.1">
    <property type="nucleotide sequence ID" value="NZ_BJCL01000006.1"/>
</dbReference>
<dbReference type="OrthoDB" id="5297205at2"/>